<dbReference type="SUPFAM" id="SSF51261">
    <property type="entry name" value="Duplicated hybrid motif"/>
    <property type="match status" value="1"/>
</dbReference>
<comment type="caution">
    <text evidence="3">The sequence shown here is derived from an EMBL/GenBank/DDBJ whole genome shotgun (WGS) entry which is preliminary data.</text>
</comment>
<keyword evidence="1" id="KW-0812">Transmembrane</keyword>
<dbReference type="Gene3D" id="2.70.70.10">
    <property type="entry name" value="Glucose Permease (Domain IIA)"/>
    <property type="match status" value="1"/>
</dbReference>
<organism evidence="3 4">
    <name type="scientific">Allobacillus salarius</name>
    <dbReference type="NCBI Taxonomy" id="1955272"/>
    <lineage>
        <taxon>Bacteria</taxon>
        <taxon>Bacillati</taxon>
        <taxon>Bacillota</taxon>
        <taxon>Bacilli</taxon>
        <taxon>Bacillales</taxon>
        <taxon>Bacillaceae</taxon>
        <taxon>Allobacillus</taxon>
    </lineage>
</organism>
<dbReference type="AlphaFoldDB" id="A0A556PMT8"/>
<evidence type="ECO:0000259" key="2">
    <source>
        <dbReference type="Pfam" id="PF01551"/>
    </source>
</evidence>
<feature type="domain" description="M23ase beta-sheet core" evidence="2">
    <location>
        <begin position="155"/>
        <end position="252"/>
    </location>
</feature>
<dbReference type="Proteomes" id="UP000316425">
    <property type="component" value="Unassembled WGS sequence"/>
</dbReference>
<dbReference type="PANTHER" id="PTHR21666">
    <property type="entry name" value="PEPTIDASE-RELATED"/>
    <property type="match status" value="1"/>
</dbReference>
<feature type="transmembrane region" description="Helical" evidence="1">
    <location>
        <begin position="52"/>
        <end position="74"/>
    </location>
</feature>
<keyword evidence="1" id="KW-1133">Transmembrane helix</keyword>
<evidence type="ECO:0000313" key="3">
    <source>
        <dbReference type="EMBL" id="TSJ65691.1"/>
    </source>
</evidence>
<dbReference type="OrthoDB" id="2050153at2"/>
<dbReference type="InterPro" id="IPR050570">
    <property type="entry name" value="Cell_wall_metabolism_enzyme"/>
</dbReference>
<dbReference type="InterPro" id="IPR016047">
    <property type="entry name" value="M23ase_b-sheet_dom"/>
</dbReference>
<keyword evidence="4" id="KW-1185">Reference proteome</keyword>
<dbReference type="InterPro" id="IPR011055">
    <property type="entry name" value="Dup_hybrid_motif"/>
</dbReference>
<reference evidence="3 4" key="1">
    <citation type="submission" date="2019-07" db="EMBL/GenBank/DDBJ databases">
        <title>Allobacillus sp. nov. SKP isolated from shrimp paste of Euphausiacea.</title>
        <authorList>
            <person name="Kanchanasin P."/>
            <person name="Tanasupawat S."/>
            <person name="Shi W."/>
            <person name="Wu L."/>
            <person name="Ma J."/>
        </authorList>
    </citation>
    <scope>NUCLEOTIDE SEQUENCE [LARGE SCALE GENOMIC DNA]</scope>
    <source>
        <strain evidence="3 4">SKP4-8</strain>
    </source>
</reference>
<gene>
    <name evidence="3" type="ORF">FPQ13_06465</name>
</gene>
<protein>
    <submittedName>
        <fullName evidence="3">M23 family metallopeptidase</fullName>
    </submittedName>
</protein>
<dbReference type="Pfam" id="PF01551">
    <property type="entry name" value="Peptidase_M23"/>
    <property type="match status" value="1"/>
</dbReference>
<dbReference type="EMBL" id="VMHE01000008">
    <property type="protein sequence ID" value="TSJ65691.1"/>
    <property type="molecule type" value="Genomic_DNA"/>
</dbReference>
<sequence>MPLTSAIRKILEMDVYNSSERFRMVAEVMKMSDKERKFLRQSKWKRLTRQRWFYPTLYIGLVAVVLAGVMIYQFNAADDTAEENANDYSWNVEQNDLIENSEENAAEVVAEQEDLVMPVMLGDKTEILTQYYDADAAEEDQLDALIFYNNQYYQSKGVDITSSDGEPFEVIASLTGKVTSVKDDELLGKVVEMEHDGERATMYGSLSEVYVSEGDELTQGDPIGLSGANVYTDEEISKVHFRLMEEGQPVNPGFK</sequence>
<proteinExistence type="predicted"/>
<evidence type="ECO:0000313" key="4">
    <source>
        <dbReference type="Proteomes" id="UP000316425"/>
    </source>
</evidence>
<evidence type="ECO:0000256" key="1">
    <source>
        <dbReference type="SAM" id="Phobius"/>
    </source>
</evidence>
<accession>A0A556PMT8</accession>
<name>A0A556PMT8_9BACI</name>
<dbReference type="CDD" id="cd12797">
    <property type="entry name" value="M23_peptidase"/>
    <property type="match status" value="1"/>
</dbReference>
<keyword evidence="1" id="KW-0472">Membrane</keyword>
<dbReference type="PANTHER" id="PTHR21666:SF291">
    <property type="entry name" value="STAGE II SPORULATION PROTEIN Q"/>
    <property type="match status" value="1"/>
</dbReference>
<dbReference type="GO" id="GO:0004222">
    <property type="term" value="F:metalloendopeptidase activity"/>
    <property type="evidence" value="ECO:0007669"/>
    <property type="project" value="TreeGrafter"/>
</dbReference>